<feature type="compositionally biased region" description="Polar residues" evidence="7">
    <location>
        <begin position="80"/>
        <end position="90"/>
    </location>
</feature>
<keyword evidence="11" id="KW-1185">Reference proteome</keyword>
<evidence type="ECO:0000313" key="11">
    <source>
        <dbReference type="Proteomes" id="UP001479436"/>
    </source>
</evidence>
<name>A0ABR2X1R7_9FUNG</name>
<feature type="domain" description="HeH/LEM" evidence="9">
    <location>
        <begin position="14"/>
        <end position="47"/>
    </location>
</feature>
<feature type="domain" description="Man1/Src1-like C-terminal" evidence="8">
    <location>
        <begin position="246"/>
        <end position="563"/>
    </location>
</feature>
<evidence type="ECO:0000256" key="1">
    <source>
        <dbReference type="ARBA" id="ARBA00004540"/>
    </source>
</evidence>
<dbReference type="Pfam" id="PF12949">
    <property type="entry name" value="HeH"/>
    <property type="match status" value="1"/>
</dbReference>
<evidence type="ECO:0000313" key="10">
    <source>
        <dbReference type="EMBL" id="KAK9767713.1"/>
    </source>
</evidence>
<keyword evidence="3" id="KW-0812">Transmembrane</keyword>
<feature type="region of interest" description="Disordered" evidence="7">
    <location>
        <begin position="581"/>
        <end position="606"/>
    </location>
</feature>
<dbReference type="CDD" id="cd12935">
    <property type="entry name" value="LEM_like"/>
    <property type="match status" value="1"/>
</dbReference>
<evidence type="ECO:0000256" key="2">
    <source>
        <dbReference type="ARBA" id="ARBA00022553"/>
    </source>
</evidence>
<dbReference type="InterPro" id="IPR018996">
    <property type="entry name" value="Man1/Src1-like_C"/>
</dbReference>
<feature type="region of interest" description="Disordered" evidence="7">
    <location>
        <begin position="105"/>
        <end position="177"/>
    </location>
</feature>
<evidence type="ECO:0000256" key="3">
    <source>
        <dbReference type="ARBA" id="ARBA00022692"/>
    </source>
</evidence>
<evidence type="ECO:0000259" key="8">
    <source>
        <dbReference type="Pfam" id="PF09402"/>
    </source>
</evidence>
<reference evidence="10 11" key="1">
    <citation type="submission" date="2023-04" db="EMBL/GenBank/DDBJ databases">
        <title>Genome of Basidiobolus ranarum AG-B5.</title>
        <authorList>
            <person name="Stajich J.E."/>
            <person name="Carter-House D."/>
            <person name="Gryganskyi A."/>
        </authorList>
    </citation>
    <scope>NUCLEOTIDE SEQUENCE [LARGE SCALE GENOMIC DNA]</scope>
    <source>
        <strain evidence="10 11">AG-B5</strain>
    </source>
</reference>
<gene>
    <name evidence="10" type="ORF">K7432_002279</name>
</gene>
<feature type="compositionally biased region" description="Basic residues" evidence="7">
    <location>
        <begin position="146"/>
        <end position="160"/>
    </location>
</feature>
<feature type="compositionally biased region" description="Basic and acidic residues" evidence="7">
    <location>
        <begin position="69"/>
        <end position="78"/>
    </location>
</feature>
<dbReference type="PANTHER" id="PTHR47808:SF2">
    <property type="entry name" value="LEM DOMAIN-CONTAINING PROTEIN 2"/>
    <property type="match status" value="1"/>
</dbReference>
<keyword evidence="4" id="KW-1133">Transmembrane helix</keyword>
<comment type="caution">
    <text evidence="10">The sequence shown here is derived from an EMBL/GenBank/DDBJ whole genome shotgun (WGS) entry which is preliminary data.</text>
</comment>
<keyword evidence="5" id="KW-0472">Membrane</keyword>
<dbReference type="EMBL" id="JASJQH010000059">
    <property type="protein sequence ID" value="KAK9767713.1"/>
    <property type="molecule type" value="Genomic_DNA"/>
</dbReference>
<protein>
    <submittedName>
        <fullName evidence="10">Uncharacterized protein</fullName>
    </submittedName>
</protein>
<dbReference type="Proteomes" id="UP001479436">
    <property type="component" value="Unassembled WGS sequence"/>
</dbReference>
<evidence type="ECO:0000256" key="6">
    <source>
        <dbReference type="ARBA" id="ARBA00023242"/>
    </source>
</evidence>
<dbReference type="PANTHER" id="PTHR47808">
    <property type="entry name" value="INNER NUCLEAR MEMBRANE PROTEIN HEH2-RELATED"/>
    <property type="match status" value="1"/>
</dbReference>
<dbReference type="InterPro" id="IPR041885">
    <property type="entry name" value="MAN1_winged_helix_dom"/>
</dbReference>
<keyword evidence="6" id="KW-0539">Nucleus</keyword>
<comment type="subcellular location">
    <subcellularLocation>
        <location evidence="1">Nucleus inner membrane</location>
    </subcellularLocation>
</comment>
<accession>A0ABR2X1R7</accession>
<evidence type="ECO:0000256" key="4">
    <source>
        <dbReference type="ARBA" id="ARBA00022989"/>
    </source>
</evidence>
<organism evidence="10 11">
    <name type="scientific">Basidiobolus ranarum</name>
    <dbReference type="NCBI Taxonomy" id="34480"/>
    <lineage>
        <taxon>Eukaryota</taxon>
        <taxon>Fungi</taxon>
        <taxon>Fungi incertae sedis</taxon>
        <taxon>Zoopagomycota</taxon>
        <taxon>Entomophthoromycotina</taxon>
        <taxon>Basidiobolomycetes</taxon>
        <taxon>Basidiobolales</taxon>
        <taxon>Basidiobolaceae</taxon>
        <taxon>Basidiobolus</taxon>
    </lineage>
</organism>
<dbReference type="InterPro" id="IPR044780">
    <property type="entry name" value="Heh2/Src1"/>
</dbReference>
<dbReference type="Gene3D" id="1.10.10.1180">
    <property type="entry name" value="MAN1, winged-helix domain"/>
    <property type="match status" value="1"/>
</dbReference>
<keyword evidence="2" id="KW-0597">Phosphoprotein</keyword>
<dbReference type="InterPro" id="IPR025856">
    <property type="entry name" value="HeH/LEM_domain"/>
</dbReference>
<evidence type="ECO:0000256" key="7">
    <source>
        <dbReference type="SAM" id="MobiDB-lite"/>
    </source>
</evidence>
<sequence>MEDELFYLQPEFDPTKLRVVDLRRILLKHGVEFNTNSKKQVLVDLFDLYITPNAEQWVKDVKKLQGKDRKNSILEKPKSRPSSPIFTTPGKSMRVKEVVKNIELLSSDGENSPPSRSASRRRVSNDAEYFSDENPFQSGDEASERPRRRTKTKKSTRHSIKRTDSSPAPSPHRFMNPNFMKANMSVNYSPDIMTHLKTSSSVHNTPTGSSGSSKALPLPKRLRTTEATVSRKSKGYGIGPFWTSILIALLGYAIWYRQTSIKLGYCREGLEDIEQPDVPYQFLYPSCTPCPHHGLCEDTRFLGCTENFIPKAHPVTNLLFPLEIECVTDSETILRKQNLVNQMKEELSLRAGMVECDHDIPQNGTLARSIISKAELKDIMEQRKDTGLSLSQLDKLWESAVDELISQRQHVRTEWDESGSPYFVSRQPSYPLGCRIKKKFSEFIHKHLQELGGITLIIGLVFYIRYRYQDYKNEAKLATELVDTVLNRLVDQEHYHYVDPVQHPTNVLSVSQLRDTLLSSEHNHVRRQRIWEKVRRVVEANSNVRAGKMEIKGEPHRVWEWVGTAPTVPKIPSTPIYPKLHIDTETPTSGVMVEEETPYPKSPMSD</sequence>
<proteinExistence type="predicted"/>
<dbReference type="Pfam" id="PF09402">
    <property type="entry name" value="MSC"/>
    <property type="match status" value="1"/>
</dbReference>
<evidence type="ECO:0000256" key="5">
    <source>
        <dbReference type="ARBA" id="ARBA00023136"/>
    </source>
</evidence>
<evidence type="ECO:0000259" key="9">
    <source>
        <dbReference type="Pfam" id="PF12949"/>
    </source>
</evidence>
<feature type="region of interest" description="Disordered" evidence="7">
    <location>
        <begin position="69"/>
        <end position="91"/>
    </location>
</feature>